<dbReference type="EMBL" id="REGN01003374">
    <property type="protein sequence ID" value="RNA22937.1"/>
    <property type="molecule type" value="Genomic_DNA"/>
</dbReference>
<comment type="caution">
    <text evidence="1">The sequence shown here is derived from an EMBL/GenBank/DDBJ whole genome shotgun (WGS) entry which is preliminary data.</text>
</comment>
<keyword evidence="2" id="KW-1185">Reference proteome</keyword>
<dbReference type="Proteomes" id="UP000276133">
    <property type="component" value="Unassembled WGS sequence"/>
</dbReference>
<protein>
    <submittedName>
        <fullName evidence="1">Uncharacterized protein</fullName>
    </submittedName>
</protein>
<gene>
    <name evidence="1" type="ORF">BpHYR1_046448</name>
</gene>
<dbReference type="AlphaFoldDB" id="A0A3M7RHK7"/>
<reference evidence="1 2" key="1">
    <citation type="journal article" date="2018" name="Sci. Rep.">
        <title>Genomic signatures of local adaptation to the degree of environmental predictability in rotifers.</title>
        <authorList>
            <person name="Franch-Gras L."/>
            <person name="Hahn C."/>
            <person name="Garcia-Roger E.M."/>
            <person name="Carmona M.J."/>
            <person name="Serra M."/>
            <person name="Gomez A."/>
        </authorList>
    </citation>
    <scope>NUCLEOTIDE SEQUENCE [LARGE SCALE GENOMIC DNA]</scope>
    <source>
        <strain evidence="1">HYR1</strain>
    </source>
</reference>
<organism evidence="1 2">
    <name type="scientific">Brachionus plicatilis</name>
    <name type="common">Marine rotifer</name>
    <name type="synonym">Brachionus muelleri</name>
    <dbReference type="NCBI Taxonomy" id="10195"/>
    <lineage>
        <taxon>Eukaryota</taxon>
        <taxon>Metazoa</taxon>
        <taxon>Spiralia</taxon>
        <taxon>Gnathifera</taxon>
        <taxon>Rotifera</taxon>
        <taxon>Eurotatoria</taxon>
        <taxon>Monogononta</taxon>
        <taxon>Pseudotrocha</taxon>
        <taxon>Ploima</taxon>
        <taxon>Brachionidae</taxon>
        <taxon>Brachionus</taxon>
    </lineage>
</organism>
<name>A0A3M7RHK7_BRAPC</name>
<accession>A0A3M7RHK7</accession>
<evidence type="ECO:0000313" key="2">
    <source>
        <dbReference type="Proteomes" id="UP000276133"/>
    </source>
</evidence>
<evidence type="ECO:0000313" key="1">
    <source>
        <dbReference type="EMBL" id="RNA22937.1"/>
    </source>
</evidence>
<proteinExistence type="predicted"/>
<sequence>MTIWFGKKIGKIQSWALKNELNESVKFLFINLIYTIPPMLVISVYGSLNIGCPAEIGSKKFSHLNHERNKKMHDKLSILIHGRVNQQASAHVIKTD</sequence>